<dbReference type="OrthoDB" id="4350613at2759"/>
<gene>
    <name evidence="1" type="ORF">UA08_06245</name>
</gene>
<evidence type="ECO:0000313" key="1">
    <source>
        <dbReference type="EMBL" id="OKL58755.1"/>
    </source>
</evidence>
<proteinExistence type="predicted"/>
<dbReference type="AlphaFoldDB" id="A0A225AWE1"/>
<dbReference type="PANTHER" id="PTHR37049">
    <property type="entry name" value="PEPTIDASE S41 FAMILY PROTEIN"/>
    <property type="match status" value="1"/>
</dbReference>
<name>A0A225AWE1_TALAT</name>
<dbReference type="GeneID" id="31006001"/>
<dbReference type="STRING" id="1441469.A0A225AWE1"/>
<comment type="caution">
    <text evidence="1">The sequence shown here is derived from an EMBL/GenBank/DDBJ whole genome shotgun (WGS) entry which is preliminary data.</text>
</comment>
<evidence type="ECO:0000313" key="2">
    <source>
        <dbReference type="Proteomes" id="UP000214365"/>
    </source>
</evidence>
<protein>
    <recommendedName>
        <fullName evidence="3">Tail specific protease domain-containing protein</fullName>
    </recommendedName>
</protein>
<keyword evidence="2" id="KW-1185">Reference proteome</keyword>
<dbReference type="Proteomes" id="UP000214365">
    <property type="component" value="Unassembled WGS sequence"/>
</dbReference>
<dbReference type="EMBL" id="LFMY01000009">
    <property type="protein sequence ID" value="OKL58755.1"/>
    <property type="molecule type" value="Genomic_DNA"/>
</dbReference>
<dbReference type="RefSeq" id="XP_020118876.1">
    <property type="nucleotide sequence ID" value="XM_020268547.1"/>
</dbReference>
<reference evidence="1 2" key="1">
    <citation type="submission" date="2015-06" db="EMBL/GenBank/DDBJ databases">
        <title>Talaromyces atroroseus IBT 11181 draft genome.</title>
        <authorList>
            <person name="Rasmussen K.B."/>
            <person name="Rasmussen S."/>
            <person name="Petersen B."/>
            <person name="Sicheritz-Ponten T."/>
            <person name="Mortensen U.H."/>
            <person name="Thrane U."/>
        </authorList>
    </citation>
    <scope>NUCLEOTIDE SEQUENCE [LARGE SCALE GENOMIC DNA]</scope>
    <source>
        <strain evidence="1 2">IBT 11181</strain>
    </source>
</reference>
<sequence>MADATGNTLTRLWSDTSSGLYHDYHLVASEWVVTDRINAAPGQRFFSWDEFFDPNSSYGSDNFSQIGRYNLSNVVFDKEASGGIVVDGHASGTGNGSSPSAAQDIIILRNGLCSSSCAVFVEMMHHEAGVRNVAVGGRPSYGLMQGPGRSRGAALYSTSQLDTDIWNARHHSKRAARHLPHRRKSLFVTSASFNLRNLRDQVRRDNTTMSLQFLYEPADCRIFFTPSTWYNYTNLWKYAADAIWNNTGLCVKNSTSQDGLEPDRLVYTGDATEIITDSFQQGFPPIIREEEMFGGRHDLSMIQNMECTTNRDCAAPGHFSFRMVTTCHDENERMVKSLCVAECSSSKNCAGAAFVASHATHPTHTTKKW</sequence>
<organism evidence="1 2">
    <name type="scientific">Talaromyces atroroseus</name>
    <dbReference type="NCBI Taxonomy" id="1441469"/>
    <lineage>
        <taxon>Eukaryota</taxon>
        <taxon>Fungi</taxon>
        <taxon>Dikarya</taxon>
        <taxon>Ascomycota</taxon>
        <taxon>Pezizomycotina</taxon>
        <taxon>Eurotiomycetes</taxon>
        <taxon>Eurotiomycetidae</taxon>
        <taxon>Eurotiales</taxon>
        <taxon>Trichocomaceae</taxon>
        <taxon>Talaromyces</taxon>
        <taxon>Talaromyces sect. Trachyspermi</taxon>
    </lineage>
</organism>
<dbReference type="PANTHER" id="PTHR37049:SF5">
    <property type="entry name" value="TAIL SPECIFIC PROTEASE DOMAIN-CONTAINING PROTEIN"/>
    <property type="match status" value="1"/>
</dbReference>
<accession>A0A225AWE1</accession>
<dbReference type="InterPro" id="IPR052766">
    <property type="entry name" value="S41A_metabolite_peptidase"/>
</dbReference>
<evidence type="ECO:0008006" key="3">
    <source>
        <dbReference type="Google" id="ProtNLM"/>
    </source>
</evidence>